<evidence type="ECO:0000259" key="2">
    <source>
        <dbReference type="Pfam" id="PF02776"/>
    </source>
</evidence>
<sequence>MNDAALTTAADAIAAAFAGAGTRRLYGVPGGGSSLDLIAAAKAQGLDFVLARHESSAVIMAATEAELSGTPGFALCTRGPGVGNAANGMAHAALDRAPVVLLADGFAAPERAYATHQYFDQAAMLAPVTKAQLSVGQMAADEAAHRAIEAALAAPRGAALIELTGRAARQPAALPAALSRPA</sequence>
<dbReference type="AlphaFoldDB" id="A0A9X9WMR1"/>
<dbReference type="Proteomes" id="UP001138708">
    <property type="component" value="Unassembled WGS sequence"/>
</dbReference>
<dbReference type="GO" id="GO:0030976">
    <property type="term" value="F:thiamine pyrophosphate binding"/>
    <property type="evidence" value="ECO:0007669"/>
    <property type="project" value="InterPro"/>
</dbReference>
<dbReference type="GO" id="GO:0009097">
    <property type="term" value="P:isoleucine biosynthetic process"/>
    <property type="evidence" value="ECO:0007669"/>
    <property type="project" value="TreeGrafter"/>
</dbReference>
<gene>
    <name evidence="3" type="ORF">GXW75_20370</name>
</gene>
<dbReference type="GO" id="GO:0050660">
    <property type="term" value="F:flavin adenine dinucleotide binding"/>
    <property type="evidence" value="ECO:0007669"/>
    <property type="project" value="TreeGrafter"/>
</dbReference>
<accession>A0A9X9WMR1</accession>
<protein>
    <recommendedName>
        <fullName evidence="2">Thiamine pyrophosphate enzyme N-terminal TPP-binding domain-containing protein</fullName>
    </recommendedName>
</protein>
<dbReference type="GO" id="GO:0009099">
    <property type="term" value="P:L-valine biosynthetic process"/>
    <property type="evidence" value="ECO:0007669"/>
    <property type="project" value="TreeGrafter"/>
</dbReference>
<evidence type="ECO:0000256" key="1">
    <source>
        <dbReference type="ARBA" id="ARBA00007812"/>
    </source>
</evidence>
<name>A0A9X9WMR1_9PROT</name>
<dbReference type="GO" id="GO:0003984">
    <property type="term" value="F:acetolactate synthase activity"/>
    <property type="evidence" value="ECO:0007669"/>
    <property type="project" value="TreeGrafter"/>
</dbReference>
<evidence type="ECO:0000313" key="4">
    <source>
        <dbReference type="Proteomes" id="UP001138708"/>
    </source>
</evidence>
<dbReference type="Gene3D" id="3.40.50.970">
    <property type="match status" value="1"/>
</dbReference>
<dbReference type="PANTHER" id="PTHR18968">
    <property type="entry name" value="THIAMINE PYROPHOSPHATE ENZYMES"/>
    <property type="match status" value="1"/>
</dbReference>
<dbReference type="EMBL" id="JAAEDK010000058">
    <property type="protein sequence ID" value="MBR0661621.1"/>
    <property type="molecule type" value="Genomic_DNA"/>
</dbReference>
<proteinExistence type="inferred from homology"/>
<dbReference type="Pfam" id="PF02776">
    <property type="entry name" value="TPP_enzyme_N"/>
    <property type="match status" value="1"/>
</dbReference>
<organism evidence="3 4">
    <name type="scientific">Neoroseomonas oryzicola</name>
    <dbReference type="NCBI Taxonomy" id="535904"/>
    <lineage>
        <taxon>Bacteria</taxon>
        <taxon>Pseudomonadati</taxon>
        <taxon>Pseudomonadota</taxon>
        <taxon>Alphaproteobacteria</taxon>
        <taxon>Acetobacterales</taxon>
        <taxon>Acetobacteraceae</taxon>
        <taxon>Neoroseomonas</taxon>
    </lineage>
</organism>
<dbReference type="RefSeq" id="WP_211844108.1">
    <property type="nucleotide sequence ID" value="NZ_JAAEDK010000058.1"/>
</dbReference>
<dbReference type="InterPro" id="IPR029061">
    <property type="entry name" value="THDP-binding"/>
</dbReference>
<feature type="domain" description="Thiamine pyrophosphate enzyme N-terminal TPP-binding" evidence="2">
    <location>
        <begin position="8"/>
        <end position="124"/>
    </location>
</feature>
<reference evidence="3" key="2">
    <citation type="journal article" date="2021" name="Syst. Appl. Microbiol.">
        <title>Roseomonas hellenica sp. nov., isolated from roots of wild-growing Alkanna tinctoria.</title>
        <authorList>
            <person name="Rat A."/>
            <person name="Naranjo H.D."/>
            <person name="Lebbe L."/>
            <person name="Cnockaert M."/>
            <person name="Krigas N."/>
            <person name="Grigoriadou K."/>
            <person name="Maloupa E."/>
            <person name="Willems A."/>
        </authorList>
    </citation>
    <scope>NUCLEOTIDE SEQUENCE</scope>
    <source>
        <strain evidence="3">LMG 31161</strain>
    </source>
</reference>
<dbReference type="PANTHER" id="PTHR18968:SF13">
    <property type="entry name" value="ACETOLACTATE SYNTHASE CATALYTIC SUBUNIT, MITOCHONDRIAL"/>
    <property type="match status" value="1"/>
</dbReference>
<dbReference type="InterPro" id="IPR012001">
    <property type="entry name" value="Thiamin_PyroP_enz_TPP-bd_dom"/>
</dbReference>
<evidence type="ECO:0000313" key="3">
    <source>
        <dbReference type="EMBL" id="MBR0661621.1"/>
    </source>
</evidence>
<dbReference type="CDD" id="cd07035">
    <property type="entry name" value="TPP_PYR_POX_like"/>
    <property type="match status" value="1"/>
</dbReference>
<dbReference type="SUPFAM" id="SSF52518">
    <property type="entry name" value="Thiamin diphosphate-binding fold (THDP-binding)"/>
    <property type="match status" value="1"/>
</dbReference>
<feature type="non-terminal residue" evidence="3">
    <location>
        <position position="182"/>
    </location>
</feature>
<comment type="similarity">
    <text evidence="1">Belongs to the TPP enzyme family.</text>
</comment>
<comment type="caution">
    <text evidence="3">The sequence shown here is derived from an EMBL/GenBank/DDBJ whole genome shotgun (WGS) entry which is preliminary data.</text>
</comment>
<dbReference type="GO" id="GO:0005948">
    <property type="term" value="C:acetolactate synthase complex"/>
    <property type="evidence" value="ECO:0007669"/>
    <property type="project" value="TreeGrafter"/>
</dbReference>
<dbReference type="InterPro" id="IPR045229">
    <property type="entry name" value="TPP_enz"/>
</dbReference>
<reference evidence="3" key="1">
    <citation type="submission" date="2020-01" db="EMBL/GenBank/DDBJ databases">
        <authorList>
            <person name="Rat A."/>
        </authorList>
    </citation>
    <scope>NUCLEOTIDE SEQUENCE</scope>
    <source>
        <strain evidence="3">LMG 31161</strain>
    </source>
</reference>